<dbReference type="PANTHER" id="PTHR23253">
    <property type="entry name" value="EUKARYOTIC TRANSLATION INITIATION FACTOR 4 GAMMA"/>
    <property type="match status" value="1"/>
</dbReference>
<dbReference type="OrthoDB" id="514777at2759"/>
<evidence type="ECO:0000259" key="1">
    <source>
        <dbReference type="SMART" id="SM00543"/>
    </source>
</evidence>
<protein>
    <submittedName>
        <fullName evidence="2">MIF4G-like type 3</fullName>
    </submittedName>
</protein>
<dbReference type="Proteomes" id="UP000694251">
    <property type="component" value="Chromosome 7"/>
</dbReference>
<dbReference type="InterPro" id="IPR003890">
    <property type="entry name" value="MIF4G-like_typ-3"/>
</dbReference>
<comment type="caution">
    <text evidence="2">The sequence shown here is derived from an EMBL/GenBank/DDBJ whole genome shotgun (WGS) entry which is preliminary data.</text>
</comment>
<evidence type="ECO:0000313" key="3">
    <source>
        <dbReference type="Proteomes" id="UP000694251"/>
    </source>
</evidence>
<dbReference type="GO" id="GO:0003729">
    <property type="term" value="F:mRNA binding"/>
    <property type="evidence" value="ECO:0007669"/>
    <property type="project" value="TreeGrafter"/>
</dbReference>
<dbReference type="Pfam" id="PF02854">
    <property type="entry name" value="MIF4G"/>
    <property type="match status" value="1"/>
</dbReference>
<gene>
    <name evidence="2" type="ORF">ISN44_As07g002730</name>
</gene>
<reference evidence="2 3" key="1">
    <citation type="submission" date="2020-12" db="EMBL/GenBank/DDBJ databases">
        <title>Concerted genomic and epigenomic changes stabilize Arabidopsis allopolyploids.</title>
        <authorList>
            <person name="Chen Z."/>
        </authorList>
    </citation>
    <scope>NUCLEOTIDE SEQUENCE [LARGE SCALE GENOMIC DNA]</scope>
    <source>
        <strain evidence="2">As9502</strain>
        <tissue evidence="2">Leaf</tissue>
    </source>
</reference>
<dbReference type="GO" id="GO:0016281">
    <property type="term" value="C:eukaryotic translation initiation factor 4F complex"/>
    <property type="evidence" value="ECO:0007669"/>
    <property type="project" value="TreeGrafter"/>
</dbReference>
<sequence>MTEKNMEDAKLVCFRSVVLLQDWITCKALALEEKSWIMDQTAEQKYLALISHLTRSCITSDILKSVTTLIFDKAILEPTFCPMYAQLCCDICDKMPTFPSSKITFKKVLLDTIQTVYEGTDELSNEIRKMNAPDQEEERKDTERLSKLRTLGNLRLCGELFLKRKIPKKIVHHIVQELLGADEKMCPSEENLEAVCLFLKTVGKKLDGSESVESSLSLTSSKQVNDVYFRRLESLSNRPQMSMRIKFMIRNIIDLRSNHWIPSGKESYFYPLKQQRKIGDSFQIDVTLPKLLYNIGQEPNSDVRINQCARDEYIDKVQRVLSAIEFQRIRKLKISPSCVI</sequence>
<dbReference type="EMBL" id="JAEFBJ010000007">
    <property type="protein sequence ID" value="KAG7587908.1"/>
    <property type="molecule type" value="Genomic_DNA"/>
</dbReference>
<accession>A0A8T2BKF0</accession>
<dbReference type="PANTHER" id="PTHR23253:SF53">
    <property type="entry name" value="EUKARYOTIC TRANSLATION INITIATION FACTOR ISOFORM 4G-1"/>
    <property type="match status" value="1"/>
</dbReference>
<dbReference type="GO" id="GO:0003743">
    <property type="term" value="F:translation initiation factor activity"/>
    <property type="evidence" value="ECO:0007669"/>
    <property type="project" value="TreeGrafter"/>
</dbReference>
<evidence type="ECO:0000313" key="2">
    <source>
        <dbReference type="EMBL" id="KAG7587908.1"/>
    </source>
</evidence>
<proteinExistence type="predicted"/>
<organism evidence="2 3">
    <name type="scientific">Arabidopsis suecica</name>
    <name type="common">Swedish thale-cress</name>
    <name type="synonym">Cardaminopsis suecica</name>
    <dbReference type="NCBI Taxonomy" id="45249"/>
    <lineage>
        <taxon>Eukaryota</taxon>
        <taxon>Viridiplantae</taxon>
        <taxon>Streptophyta</taxon>
        <taxon>Embryophyta</taxon>
        <taxon>Tracheophyta</taxon>
        <taxon>Spermatophyta</taxon>
        <taxon>Magnoliopsida</taxon>
        <taxon>eudicotyledons</taxon>
        <taxon>Gunneridae</taxon>
        <taxon>Pentapetalae</taxon>
        <taxon>rosids</taxon>
        <taxon>malvids</taxon>
        <taxon>Brassicales</taxon>
        <taxon>Brassicaceae</taxon>
        <taxon>Camelineae</taxon>
        <taxon>Arabidopsis</taxon>
    </lineage>
</organism>
<feature type="domain" description="MIF4G" evidence="1">
    <location>
        <begin position="43"/>
        <end position="259"/>
    </location>
</feature>
<keyword evidence="3" id="KW-1185">Reference proteome</keyword>
<name>A0A8T2BKF0_ARASU</name>
<dbReference type="AlphaFoldDB" id="A0A8T2BKF0"/>
<dbReference type="SMART" id="SM00543">
    <property type="entry name" value="MIF4G"/>
    <property type="match status" value="1"/>
</dbReference>